<proteinExistence type="predicted"/>
<reference evidence="1 2" key="1">
    <citation type="submission" date="2021-06" db="EMBL/GenBank/DDBJ databases">
        <title>Caerostris extrusa draft genome.</title>
        <authorList>
            <person name="Kono N."/>
            <person name="Arakawa K."/>
        </authorList>
    </citation>
    <scope>NUCLEOTIDE SEQUENCE [LARGE SCALE GENOMIC DNA]</scope>
</reference>
<evidence type="ECO:0000313" key="1">
    <source>
        <dbReference type="EMBL" id="GIY48082.1"/>
    </source>
</evidence>
<gene>
    <name evidence="1" type="ORF">CEXT_798311</name>
</gene>
<evidence type="ECO:0000313" key="2">
    <source>
        <dbReference type="Proteomes" id="UP001054945"/>
    </source>
</evidence>
<organism evidence="1 2">
    <name type="scientific">Caerostris extrusa</name>
    <name type="common">Bark spider</name>
    <name type="synonym">Caerostris bankana</name>
    <dbReference type="NCBI Taxonomy" id="172846"/>
    <lineage>
        <taxon>Eukaryota</taxon>
        <taxon>Metazoa</taxon>
        <taxon>Ecdysozoa</taxon>
        <taxon>Arthropoda</taxon>
        <taxon>Chelicerata</taxon>
        <taxon>Arachnida</taxon>
        <taxon>Araneae</taxon>
        <taxon>Araneomorphae</taxon>
        <taxon>Entelegynae</taxon>
        <taxon>Araneoidea</taxon>
        <taxon>Araneidae</taxon>
        <taxon>Caerostris</taxon>
    </lineage>
</organism>
<protein>
    <submittedName>
        <fullName evidence="1">Uncharacterized protein</fullName>
    </submittedName>
</protein>
<dbReference type="Proteomes" id="UP001054945">
    <property type="component" value="Unassembled WGS sequence"/>
</dbReference>
<dbReference type="AlphaFoldDB" id="A0AAV4TRY6"/>
<accession>A0AAV4TRY6</accession>
<comment type="caution">
    <text evidence="1">The sequence shown here is derived from an EMBL/GenBank/DDBJ whole genome shotgun (WGS) entry which is preliminary data.</text>
</comment>
<dbReference type="EMBL" id="BPLR01011672">
    <property type="protein sequence ID" value="GIY48082.1"/>
    <property type="molecule type" value="Genomic_DNA"/>
</dbReference>
<sequence length="111" mass="12878">MFPAHSLTASRIRQLVQILYSLKDDNFTAQKATDQLLAESGRIELKRKVEALEATVSRYSIPHLPNFVGFLRWILSPSRYLYCWGGNRLSEAFSILLLMKSRQWKPRLRPA</sequence>
<name>A0AAV4TRY6_CAEEX</name>
<keyword evidence="2" id="KW-1185">Reference proteome</keyword>